<feature type="transmembrane region" description="Helical" evidence="7">
    <location>
        <begin position="492"/>
        <end position="512"/>
    </location>
</feature>
<feature type="transmembrane region" description="Helical" evidence="7">
    <location>
        <begin position="730"/>
        <end position="752"/>
    </location>
</feature>
<keyword evidence="3 7" id="KW-0812">Transmembrane</keyword>
<dbReference type="Pfam" id="PF02687">
    <property type="entry name" value="FtsX"/>
    <property type="match status" value="2"/>
</dbReference>
<feature type="transmembrane region" description="Helical" evidence="7">
    <location>
        <begin position="316"/>
        <end position="343"/>
    </location>
</feature>
<keyword evidence="10" id="KW-1185">Reference proteome</keyword>
<accession>A0AAU4K6X7</accession>
<dbReference type="KEGG" id="whr:OG579_08635"/>
<dbReference type="InterPro" id="IPR050250">
    <property type="entry name" value="Macrolide_Exporter_MacB"/>
</dbReference>
<dbReference type="EMBL" id="CP108021">
    <property type="protein sequence ID" value="WUM21816.1"/>
    <property type="molecule type" value="Genomic_DNA"/>
</dbReference>
<dbReference type="AlphaFoldDB" id="A0AAU4K6X7"/>
<evidence type="ECO:0000313" key="9">
    <source>
        <dbReference type="EMBL" id="WUM21816.1"/>
    </source>
</evidence>
<sequence>MSGGGGARRRFDPVATWTRVRVLNLRELRSHRLRVITSLMVITVSSTLLVAVLGTYGSITASVRELSATVAGTADLDVTSVGDSGLDESLVGEIRAQVPQASTVAPLIQDTIYLDAKPVTVLGADVSILGLGGALRQVLAGGSVAGQALSPNRPDASTSIAVGPGLGFTAGQKVTIDGVALTVIEVIDSAAAKPINGGRFIAAYLPLAQRLTDKQGRLDSILIGAAPGVDKAALRASIERVVAGRAAVNRPDYRAGQVETASSVTRDSTLLVALISLVIAAFLVFNTMNMAVASRRQMLAMVRAIGGRRGQLVRDLIGEAALFGLVGGLIGIPVGVLAGRWIIGRLPEVSSEAVGATVGYHLPWYVGPIAVIACVASCVAASMLAARSVFALSPIEAMVPGEVLARDRGPGPLVWLAGIGGLGLVGAGWLIAHTVEGRLVFGGAVLTSIGTLLFFFAVTGPLIRAVTALAARLGGPGTLAAVNTERSPRRAWATLMTVTVAVSVGVGTSGAMNDLVGSVSGALDGLADPDLYVSSQPVENIPSGPILDSGVAGRVAAVPGVAAVVGGQWATVNVGEARILVQGLAPGIQAPYVKKTSPEVLRRVLAGEGVVVSKVLARTLKLGVGDRFRLATPTGFHELPILQTVDYVTLDSGTAALSDQLLSQWFQRPGNTFLQVRYDPGVDGTQVRRAVNAAAQADADPSHPVFVYSGAETLDATRASVKQSGAFTVAIQWIVALVAAIALLNTLLLSVIERRRELGVLRAMGASRQFVSRMVLAEAASIAAVGAVLGVASGELLHIVSDRVLGTTTSVDIGYHPQASTILYVVVAFVLCTAGAFLPAARAARMNISEAVLDE</sequence>
<evidence type="ECO:0000256" key="5">
    <source>
        <dbReference type="ARBA" id="ARBA00023136"/>
    </source>
</evidence>
<feature type="domain" description="ABC3 transporter permease C-terminal" evidence="8">
    <location>
        <begin position="733"/>
        <end position="848"/>
    </location>
</feature>
<dbReference type="InterPro" id="IPR003838">
    <property type="entry name" value="ABC3_permease_C"/>
</dbReference>
<keyword evidence="5 7" id="KW-0472">Membrane</keyword>
<dbReference type="GO" id="GO:0005886">
    <property type="term" value="C:plasma membrane"/>
    <property type="evidence" value="ECO:0007669"/>
    <property type="project" value="UniProtKB-SubCell"/>
</dbReference>
<name>A0AAU4K6X7_9NOCA</name>
<feature type="transmembrane region" description="Helical" evidence="7">
    <location>
        <begin position="444"/>
        <end position="471"/>
    </location>
</feature>
<dbReference type="PANTHER" id="PTHR30572">
    <property type="entry name" value="MEMBRANE COMPONENT OF TRANSPORTER-RELATED"/>
    <property type="match status" value="1"/>
</dbReference>
<comment type="similarity">
    <text evidence="6">Belongs to the ABC-4 integral membrane protein family.</text>
</comment>
<comment type="subcellular location">
    <subcellularLocation>
        <location evidence="1">Cell membrane</location>
        <topology evidence="1">Multi-pass membrane protein</topology>
    </subcellularLocation>
</comment>
<feature type="transmembrane region" description="Helical" evidence="7">
    <location>
        <begin position="363"/>
        <end position="392"/>
    </location>
</feature>
<keyword evidence="2" id="KW-1003">Cell membrane</keyword>
<evidence type="ECO:0000256" key="6">
    <source>
        <dbReference type="ARBA" id="ARBA00038076"/>
    </source>
</evidence>
<dbReference type="Proteomes" id="UP001432128">
    <property type="component" value="Chromosome"/>
</dbReference>
<feature type="transmembrane region" description="Helical" evidence="7">
    <location>
        <begin position="413"/>
        <end position="432"/>
    </location>
</feature>
<evidence type="ECO:0000313" key="10">
    <source>
        <dbReference type="Proteomes" id="UP001432128"/>
    </source>
</evidence>
<evidence type="ECO:0000259" key="8">
    <source>
        <dbReference type="Pfam" id="PF02687"/>
    </source>
</evidence>
<evidence type="ECO:0000256" key="2">
    <source>
        <dbReference type="ARBA" id="ARBA00022475"/>
    </source>
</evidence>
<dbReference type="PANTHER" id="PTHR30572:SF4">
    <property type="entry name" value="ABC TRANSPORTER PERMEASE YTRF"/>
    <property type="match status" value="1"/>
</dbReference>
<reference evidence="9 10" key="1">
    <citation type="submission" date="2022-10" db="EMBL/GenBank/DDBJ databases">
        <title>The complete genomes of actinobacterial strains from the NBC collection.</title>
        <authorList>
            <person name="Joergensen T.S."/>
            <person name="Alvarez Arevalo M."/>
            <person name="Sterndorff E.B."/>
            <person name="Faurdal D."/>
            <person name="Vuksanovic O."/>
            <person name="Mourched A.-S."/>
            <person name="Charusanti P."/>
            <person name="Shaw S."/>
            <person name="Blin K."/>
            <person name="Weber T."/>
        </authorList>
    </citation>
    <scope>NUCLEOTIDE SEQUENCE [LARGE SCALE GENOMIC DNA]</scope>
    <source>
        <strain evidence="9 10">NBC_00319</strain>
    </source>
</reference>
<feature type="transmembrane region" description="Helical" evidence="7">
    <location>
        <begin position="773"/>
        <end position="801"/>
    </location>
</feature>
<feature type="transmembrane region" description="Helical" evidence="7">
    <location>
        <begin position="270"/>
        <end position="295"/>
    </location>
</feature>
<gene>
    <name evidence="9" type="ORF">OG579_08635</name>
</gene>
<evidence type="ECO:0000256" key="3">
    <source>
        <dbReference type="ARBA" id="ARBA00022692"/>
    </source>
</evidence>
<evidence type="ECO:0000256" key="4">
    <source>
        <dbReference type="ARBA" id="ARBA00022989"/>
    </source>
</evidence>
<protein>
    <submittedName>
        <fullName evidence="9">ABC transporter permease</fullName>
    </submittedName>
</protein>
<feature type="transmembrane region" description="Helical" evidence="7">
    <location>
        <begin position="821"/>
        <end position="841"/>
    </location>
</feature>
<evidence type="ECO:0000256" key="7">
    <source>
        <dbReference type="SAM" id="Phobius"/>
    </source>
</evidence>
<organism evidence="9 10">
    <name type="scientific">Williamsia herbipolensis</name>
    <dbReference type="NCBI Taxonomy" id="1603258"/>
    <lineage>
        <taxon>Bacteria</taxon>
        <taxon>Bacillati</taxon>
        <taxon>Actinomycetota</taxon>
        <taxon>Actinomycetes</taxon>
        <taxon>Mycobacteriales</taxon>
        <taxon>Nocardiaceae</taxon>
        <taxon>Williamsia</taxon>
    </lineage>
</organism>
<evidence type="ECO:0000256" key="1">
    <source>
        <dbReference type="ARBA" id="ARBA00004651"/>
    </source>
</evidence>
<feature type="domain" description="ABC3 transporter permease C-terminal" evidence="8">
    <location>
        <begin position="271"/>
        <end position="394"/>
    </location>
</feature>
<dbReference type="GO" id="GO:0022857">
    <property type="term" value="F:transmembrane transporter activity"/>
    <property type="evidence" value="ECO:0007669"/>
    <property type="project" value="TreeGrafter"/>
</dbReference>
<keyword evidence="4 7" id="KW-1133">Transmembrane helix</keyword>
<dbReference type="RefSeq" id="WP_328858800.1">
    <property type="nucleotide sequence ID" value="NZ_CP108021.1"/>
</dbReference>
<proteinExistence type="inferred from homology"/>
<feature type="transmembrane region" description="Helical" evidence="7">
    <location>
        <begin position="35"/>
        <end position="57"/>
    </location>
</feature>